<sequence>MLGTHCLTCFFQFYLADSLQAAPDHTPPPSCPQQPPCTLGTAWCSTPLSCLEEGQECLCHGSHFMPQHPIQGGCTVTLVIPLPQMSSGCPGGERSPTGGK</sequence>
<reference evidence="1" key="1">
    <citation type="submission" date="2023-05" db="EMBL/GenBank/DDBJ databases">
        <authorList>
            <consortium name="ELIXIR-Norway"/>
        </authorList>
    </citation>
    <scope>NUCLEOTIDE SEQUENCE</scope>
</reference>
<evidence type="ECO:0000313" key="1">
    <source>
        <dbReference type="EMBL" id="CAN0060992.1"/>
    </source>
</evidence>
<reference evidence="1" key="2">
    <citation type="submission" date="2025-03" db="EMBL/GenBank/DDBJ databases">
        <authorList>
            <consortium name="ELIXIR-Norway"/>
            <consortium name="Elixir Norway"/>
        </authorList>
    </citation>
    <scope>NUCLEOTIDE SEQUENCE</scope>
</reference>
<proteinExistence type="predicted"/>
<name>A0AC59YXI8_RANTA</name>
<evidence type="ECO:0000313" key="2">
    <source>
        <dbReference type="Proteomes" id="UP001162501"/>
    </source>
</evidence>
<organism evidence="1 2">
    <name type="scientific">Rangifer tarandus platyrhynchus</name>
    <name type="common">Svalbard reindeer</name>
    <dbReference type="NCBI Taxonomy" id="3082113"/>
    <lineage>
        <taxon>Eukaryota</taxon>
        <taxon>Metazoa</taxon>
        <taxon>Chordata</taxon>
        <taxon>Craniata</taxon>
        <taxon>Vertebrata</taxon>
        <taxon>Euteleostomi</taxon>
        <taxon>Mammalia</taxon>
        <taxon>Eutheria</taxon>
        <taxon>Laurasiatheria</taxon>
        <taxon>Artiodactyla</taxon>
        <taxon>Ruminantia</taxon>
        <taxon>Pecora</taxon>
        <taxon>Cervidae</taxon>
        <taxon>Odocoileinae</taxon>
        <taxon>Rangifer</taxon>
    </lineage>
</organism>
<gene>
    <name evidence="1" type="ORF">MRATA1EN22A_LOCUS11438</name>
</gene>
<dbReference type="EMBL" id="OX596105">
    <property type="protein sequence ID" value="CAN0060992.1"/>
    <property type="molecule type" value="Genomic_DNA"/>
</dbReference>
<protein>
    <submittedName>
        <fullName evidence="1">Uncharacterized protein</fullName>
    </submittedName>
</protein>
<dbReference type="Proteomes" id="UP001162501">
    <property type="component" value="Chromosome 21"/>
</dbReference>
<accession>A0AC59YXI8</accession>